<dbReference type="InterPro" id="IPR013103">
    <property type="entry name" value="RVT_2"/>
</dbReference>
<dbReference type="Proteomes" id="UP000265520">
    <property type="component" value="Unassembled WGS sequence"/>
</dbReference>
<organism evidence="4 5">
    <name type="scientific">Trifolium medium</name>
    <dbReference type="NCBI Taxonomy" id="97028"/>
    <lineage>
        <taxon>Eukaryota</taxon>
        <taxon>Viridiplantae</taxon>
        <taxon>Streptophyta</taxon>
        <taxon>Embryophyta</taxon>
        <taxon>Tracheophyta</taxon>
        <taxon>Spermatophyta</taxon>
        <taxon>Magnoliopsida</taxon>
        <taxon>eudicotyledons</taxon>
        <taxon>Gunneridae</taxon>
        <taxon>Pentapetalae</taxon>
        <taxon>rosids</taxon>
        <taxon>fabids</taxon>
        <taxon>Fabales</taxon>
        <taxon>Fabaceae</taxon>
        <taxon>Papilionoideae</taxon>
        <taxon>50 kb inversion clade</taxon>
        <taxon>NPAAA clade</taxon>
        <taxon>Hologalegina</taxon>
        <taxon>IRL clade</taxon>
        <taxon>Trifolieae</taxon>
        <taxon>Trifolium</taxon>
    </lineage>
</organism>
<dbReference type="Pfam" id="PF25597">
    <property type="entry name" value="SH3_retrovirus"/>
    <property type="match status" value="1"/>
</dbReference>
<accession>A0A392Q5X2</accession>
<evidence type="ECO:0000313" key="4">
    <source>
        <dbReference type="EMBL" id="MCI19120.1"/>
    </source>
</evidence>
<sequence length="207" mass="23584">MILLGYHATGAYELYAPKDNKIVISRDIKFDESNGWDWTQGTSSMSNTRLVLQETVDQPPYELEENHDDLPNDEPNQVLRRSTRDRVPSTRLNNFDVFPYQAITEDGELINEAMISELEPVTIDQALSDSNWMAAIKKELKSIEKNNTLELMHKAVSKNPIYVKWVFKVKMKPNGEIAKNKASLVAKGFLQKPGLDFNEVFAPVARL</sequence>
<feature type="non-terminal residue" evidence="4">
    <location>
        <position position="207"/>
    </location>
</feature>
<dbReference type="AlphaFoldDB" id="A0A392Q5X2"/>
<evidence type="ECO:0000259" key="2">
    <source>
        <dbReference type="Pfam" id="PF07727"/>
    </source>
</evidence>
<comment type="caution">
    <text evidence="4">The sequence shown here is derived from an EMBL/GenBank/DDBJ whole genome shotgun (WGS) entry which is preliminary data.</text>
</comment>
<feature type="domain" description="Reverse transcriptase Ty1/copia-type" evidence="2">
    <location>
        <begin position="146"/>
        <end position="207"/>
    </location>
</feature>
<dbReference type="EMBL" id="LXQA010113302">
    <property type="protein sequence ID" value="MCI19120.1"/>
    <property type="molecule type" value="Genomic_DNA"/>
</dbReference>
<dbReference type="Pfam" id="PF07727">
    <property type="entry name" value="RVT_2"/>
    <property type="match status" value="1"/>
</dbReference>
<feature type="region of interest" description="Disordered" evidence="1">
    <location>
        <begin position="62"/>
        <end position="85"/>
    </location>
</feature>
<name>A0A392Q5X2_9FABA</name>
<dbReference type="InterPro" id="IPR057670">
    <property type="entry name" value="SH3_retrovirus"/>
</dbReference>
<keyword evidence="5" id="KW-1185">Reference proteome</keyword>
<evidence type="ECO:0000259" key="3">
    <source>
        <dbReference type="Pfam" id="PF25597"/>
    </source>
</evidence>
<evidence type="ECO:0000256" key="1">
    <source>
        <dbReference type="SAM" id="MobiDB-lite"/>
    </source>
</evidence>
<feature type="domain" description="Retroviral polymerase SH3-like" evidence="3">
    <location>
        <begin position="1"/>
        <end position="41"/>
    </location>
</feature>
<protein>
    <submittedName>
        <fullName evidence="4">Copia-type polyprotein</fullName>
    </submittedName>
</protein>
<proteinExistence type="predicted"/>
<evidence type="ECO:0000313" key="5">
    <source>
        <dbReference type="Proteomes" id="UP000265520"/>
    </source>
</evidence>
<reference evidence="4 5" key="1">
    <citation type="journal article" date="2018" name="Front. Plant Sci.">
        <title>Red Clover (Trifolium pratense) and Zigzag Clover (T. medium) - A Picture of Genomic Similarities and Differences.</title>
        <authorList>
            <person name="Dluhosova J."/>
            <person name="Istvanek J."/>
            <person name="Nedelnik J."/>
            <person name="Repkova J."/>
        </authorList>
    </citation>
    <scope>NUCLEOTIDE SEQUENCE [LARGE SCALE GENOMIC DNA]</scope>
    <source>
        <strain evidence="5">cv. 10/8</strain>
        <tissue evidence="4">Leaf</tissue>
    </source>
</reference>